<proteinExistence type="predicted"/>
<reference evidence="3" key="1">
    <citation type="submission" date="2018-02" db="EMBL/GenBank/DDBJ databases">
        <authorList>
            <person name="Hausmann B."/>
        </authorList>
    </citation>
    <scope>NUCLEOTIDE SEQUENCE [LARGE SCALE GENOMIC DNA]</scope>
    <source>
        <strain evidence="3">Peat soil MAG SbA1</strain>
    </source>
</reference>
<evidence type="ECO:0000313" key="2">
    <source>
        <dbReference type="EMBL" id="SPF43193.1"/>
    </source>
</evidence>
<feature type="region of interest" description="Disordered" evidence="1">
    <location>
        <begin position="1"/>
        <end position="24"/>
    </location>
</feature>
<accession>A0A2U3KU46</accession>
<name>A0A2U3KU46_9BACT</name>
<sequence>MSSSILISSRITPRSRTMSAASKTGFRTRSLRMSSAVGICSSSTFTLKQMHSLAVNASMLPPIESTWRAISSAVRCCVPLNTMCSMKWEIPFHSASSSREPVSSQMPMEAERMCGICSVMIVRPLGSACRRILRTSRAMSASCSYENYFYTPVKLPWKDLYYSDTIILNPRGGCARIV</sequence>
<protein>
    <submittedName>
        <fullName evidence="2">Uncharacterized protein</fullName>
    </submittedName>
</protein>
<dbReference type="Proteomes" id="UP000238701">
    <property type="component" value="Unassembled WGS sequence"/>
</dbReference>
<dbReference type="EMBL" id="OMOD01000142">
    <property type="protein sequence ID" value="SPF43193.1"/>
    <property type="molecule type" value="Genomic_DNA"/>
</dbReference>
<evidence type="ECO:0000313" key="3">
    <source>
        <dbReference type="Proteomes" id="UP000238701"/>
    </source>
</evidence>
<gene>
    <name evidence="2" type="ORF">SBA1_480063</name>
</gene>
<organism evidence="2 3">
    <name type="scientific">Candidatus Sulfotelmatobacter kueseliae</name>
    <dbReference type="NCBI Taxonomy" id="2042962"/>
    <lineage>
        <taxon>Bacteria</taxon>
        <taxon>Pseudomonadati</taxon>
        <taxon>Acidobacteriota</taxon>
        <taxon>Terriglobia</taxon>
        <taxon>Terriglobales</taxon>
        <taxon>Candidatus Korobacteraceae</taxon>
        <taxon>Candidatus Sulfotelmatobacter</taxon>
    </lineage>
</organism>
<evidence type="ECO:0000256" key="1">
    <source>
        <dbReference type="SAM" id="MobiDB-lite"/>
    </source>
</evidence>
<dbReference type="AlphaFoldDB" id="A0A2U3KU46"/>